<dbReference type="Gene3D" id="3.30.420.10">
    <property type="entry name" value="Ribonuclease H-like superfamily/Ribonuclease H"/>
    <property type="match status" value="1"/>
</dbReference>
<dbReference type="PANTHER" id="PTHR48475">
    <property type="entry name" value="RIBONUCLEASE H"/>
    <property type="match status" value="1"/>
</dbReference>
<dbReference type="EMBL" id="SMMG02000001">
    <property type="protein sequence ID" value="KAA3487312.1"/>
    <property type="molecule type" value="Genomic_DNA"/>
</dbReference>
<organism evidence="2 3">
    <name type="scientific">Gossypium australe</name>
    <dbReference type="NCBI Taxonomy" id="47621"/>
    <lineage>
        <taxon>Eukaryota</taxon>
        <taxon>Viridiplantae</taxon>
        <taxon>Streptophyta</taxon>
        <taxon>Embryophyta</taxon>
        <taxon>Tracheophyta</taxon>
        <taxon>Spermatophyta</taxon>
        <taxon>Magnoliopsida</taxon>
        <taxon>eudicotyledons</taxon>
        <taxon>Gunneridae</taxon>
        <taxon>Pentapetalae</taxon>
        <taxon>rosids</taxon>
        <taxon>malvids</taxon>
        <taxon>Malvales</taxon>
        <taxon>Malvaceae</taxon>
        <taxon>Malvoideae</taxon>
        <taxon>Gossypium</taxon>
    </lineage>
</organism>
<dbReference type="AlphaFoldDB" id="A0A5B6X2K5"/>
<dbReference type="PANTHER" id="PTHR48475:SF2">
    <property type="entry name" value="RIBONUCLEASE H"/>
    <property type="match status" value="1"/>
</dbReference>
<dbReference type="InterPro" id="IPR002156">
    <property type="entry name" value="RNaseH_domain"/>
</dbReference>
<dbReference type="GO" id="GO:0003676">
    <property type="term" value="F:nucleic acid binding"/>
    <property type="evidence" value="ECO:0007669"/>
    <property type="project" value="InterPro"/>
</dbReference>
<dbReference type="InterPro" id="IPR043502">
    <property type="entry name" value="DNA/RNA_pol_sf"/>
</dbReference>
<dbReference type="InterPro" id="IPR036397">
    <property type="entry name" value="RNaseH_sf"/>
</dbReference>
<feature type="domain" description="RNase H type-1" evidence="1">
    <location>
        <begin position="145"/>
        <end position="187"/>
    </location>
</feature>
<dbReference type="GO" id="GO:0004523">
    <property type="term" value="F:RNA-DNA hybrid ribonuclease activity"/>
    <property type="evidence" value="ECO:0007669"/>
    <property type="project" value="InterPro"/>
</dbReference>
<evidence type="ECO:0000313" key="3">
    <source>
        <dbReference type="Proteomes" id="UP000325315"/>
    </source>
</evidence>
<dbReference type="Proteomes" id="UP000325315">
    <property type="component" value="Unassembled WGS sequence"/>
</dbReference>
<comment type="caution">
    <text evidence="2">The sequence shown here is derived from an EMBL/GenBank/DDBJ whole genome shotgun (WGS) entry which is preliminary data.</text>
</comment>
<proteinExistence type="predicted"/>
<evidence type="ECO:0000259" key="1">
    <source>
        <dbReference type="Pfam" id="PF13456"/>
    </source>
</evidence>
<name>A0A5B6X2K5_9ROSI</name>
<dbReference type="InterPro" id="IPR012337">
    <property type="entry name" value="RNaseH-like_sf"/>
</dbReference>
<reference evidence="3" key="1">
    <citation type="journal article" date="2019" name="Plant Biotechnol. J.">
        <title>Genome sequencing of the Australian wild diploid species Gossypium australe highlights disease resistance and delayed gland morphogenesis.</title>
        <authorList>
            <person name="Cai Y."/>
            <person name="Cai X."/>
            <person name="Wang Q."/>
            <person name="Wang P."/>
            <person name="Zhang Y."/>
            <person name="Cai C."/>
            <person name="Xu Y."/>
            <person name="Wang K."/>
            <person name="Zhou Z."/>
            <person name="Wang C."/>
            <person name="Geng S."/>
            <person name="Li B."/>
            <person name="Dong Q."/>
            <person name="Hou Y."/>
            <person name="Wang H."/>
            <person name="Ai P."/>
            <person name="Liu Z."/>
            <person name="Yi F."/>
            <person name="Sun M."/>
            <person name="An G."/>
            <person name="Cheng J."/>
            <person name="Zhang Y."/>
            <person name="Shi Q."/>
            <person name="Xie Y."/>
            <person name="Shi X."/>
            <person name="Chang Y."/>
            <person name="Huang F."/>
            <person name="Chen Y."/>
            <person name="Hong S."/>
            <person name="Mi L."/>
            <person name="Sun Q."/>
            <person name="Zhang L."/>
            <person name="Zhou B."/>
            <person name="Peng R."/>
            <person name="Zhang X."/>
            <person name="Liu F."/>
        </authorList>
    </citation>
    <scope>NUCLEOTIDE SEQUENCE [LARGE SCALE GENOMIC DNA]</scope>
    <source>
        <strain evidence="3">cv. PA1801</strain>
    </source>
</reference>
<dbReference type="Pfam" id="PF13456">
    <property type="entry name" value="RVT_3"/>
    <property type="match status" value="1"/>
</dbReference>
<dbReference type="OrthoDB" id="1730596at2759"/>
<protein>
    <submittedName>
        <fullName evidence="2">Rve domain-containing protein/RVT_3 domain-containing protein</fullName>
    </submittedName>
</protein>
<gene>
    <name evidence="2" type="ORF">EPI10_031147</name>
</gene>
<dbReference type="SUPFAM" id="SSF53098">
    <property type="entry name" value="Ribonuclease H-like"/>
    <property type="match status" value="1"/>
</dbReference>
<sequence length="187" mass="21264">MDRRMQAAFEYLILYLTPHPLLKSPRVGETLYLYLATSKETFTVVLVKLEGVHQFLVYYISRVLQNGEPMLKITPVLSIPSIKEVLSKVDTSGRVRKWSIELTEFKIDFALGIAIKGQVLADFIVKCSFERTEDATVNVGYNLKCWIYRLSFGFQTSNNISEYEALILGLQLAHQLGAKDIIVHTDS</sequence>
<accession>A0A5B6X2K5</accession>
<evidence type="ECO:0000313" key="2">
    <source>
        <dbReference type="EMBL" id="KAA3487312.1"/>
    </source>
</evidence>
<dbReference type="SUPFAM" id="SSF56672">
    <property type="entry name" value="DNA/RNA polymerases"/>
    <property type="match status" value="1"/>
</dbReference>
<keyword evidence="3" id="KW-1185">Reference proteome</keyword>